<feature type="transmembrane region" description="Helical" evidence="2">
    <location>
        <begin position="193"/>
        <end position="214"/>
    </location>
</feature>
<feature type="signal peptide" evidence="3">
    <location>
        <begin position="1"/>
        <end position="27"/>
    </location>
</feature>
<evidence type="ECO:0000313" key="5">
    <source>
        <dbReference type="Proteomes" id="UP000283634"/>
    </source>
</evidence>
<feature type="region of interest" description="Disordered" evidence="1">
    <location>
        <begin position="159"/>
        <end position="182"/>
    </location>
</feature>
<reference evidence="4 5" key="1">
    <citation type="journal article" date="2018" name="BMC Genomics">
        <title>Genomic comparison of Trypanosoma conorhini and Trypanosoma rangeli to Trypanosoma cruzi strains of high and low virulence.</title>
        <authorList>
            <person name="Bradwell K.R."/>
            <person name="Koparde V.N."/>
            <person name="Matveyev A.V."/>
            <person name="Serrano M.G."/>
            <person name="Alves J.M."/>
            <person name="Parikh H."/>
            <person name="Huang B."/>
            <person name="Lee V."/>
            <person name="Espinosa-Alvarez O."/>
            <person name="Ortiz P.A."/>
            <person name="Costa-Martins A.G."/>
            <person name="Teixeira M.M."/>
            <person name="Buck G.A."/>
        </authorList>
    </citation>
    <scope>NUCLEOTIDE SEQUENCE [LARGE SCALE GENOMIC DNA]</scope>
    <source>
        <strain evidence="4 5">AM80</strain>
    </source>
</reference>
<dbReference type="RefSeq" id="XP_029233411.1">
    <property type="nucleotide sequence ID" value="XM_029386732.1"/>
</dbReference>
<dbReference type="EMBL" id="MKGL01000793">
    <property type="protein sequence ID" value="RNE95805.1"/>
    <property type="molecule type" value="Genomic_DNA"/>
</dbReference>
<dbReference type="Proteomes" id="UP000283634">
    <property type="component" value="Unassembled WGS sequence"/>
</dbReference>
<feature type="chain" id="PRO_5019231515" evidence="3">
    <location>
        <begin position="28"/>
        <end position="216"/>
    </location>
</feature>
<accession>A0A422MRG4</accession>
<name>A0A422MRG4_TRYRA</name>
<evidence type="ECO:0000256" key="1">
    <source>
        <dbReference type="SAM" id="MobiDB-lite"/>
    </source>
</evidence>
<dbReference type="OMA" id="ETTHAFT"/>
<evidence type="ECO:0000256" key="3">
    <source>
        <dbReference type="SAM" id="SignalP"/>
    </source>
</evidence>
<protein>
    <submittedName>
        <fullName evidence="4">Mucin-like glycoprotein</fullName>
    </submittedName>
</protein>
<evidence type="ECO:0000313" key="4">
    <source>
        <dbReference type="EMBL" id="RNE95805.1"/>
    </source>
</evidence>
<dbReference type="GeneID" id="40334017"/>
<evidence type="ECO:0000256" key="2">
    <source>
        <dbReference type="SAM" id="Phobius"/>
    </source>
</evidence>
<sequence length="216" mass="22923">MLAVRRSAVCALVVLALLCGGCSPAWAEADEHAGKTQEVFVEFSCPDSDNKLSWRLPNSGNWKKCAHVWSTYSSLSGRTVGDDYICAWGGLLYKGSKSIPKCPESAAETTHAFTLKCNTDDKSGVYKWWETMKGNRGESSPPLSIHDTSDSIHTCTLQKPSEAAAEEDGHSPKTGGGGRVAANSAGRSDVAIVWIRAPLLPLLLLVVAAVACAAGE</sequence>
<keyword evidence="2" id="KW-0472">Membrane</keyword>
<dbReference type="AlphaFoldDB" id="A0A422MRG4"/>
<keyword evidence="2" id="KW-0812">Transmembrane</keyword>
<proteinExistence type="predicted"/>
<keyword evidence="5" id="KW-1185">Reference proteome</keyword>
<gene>
    <name evidence="4" type="ORF">TraAM80_10084</name>
</gene>
<dbReference type="OrthoDB" id="10647692at2759"/>
<comment type="caution">
    <text evidence="4">The sequence shown here is derived from an EMBL/GenBank/DDBJ whole genome shotgun (WGS) entry which is preliminary data.</text>
</comment>
<keyword evidence="3" id="KW-0732">Signal</keyword>
<keyword evidence="2" id="KW-1133">Transmembrane helix</keyword>
<organism evidence="4 5">
    <name type="scientific">Trypanosoma rangeli</name>
    <dbReference type="NCBI Taxonomy" id="5698"/>
    <lineage>
        <taxon>Eukaryota</taxon>
        <taxon>Discoba</taxon>
        <taxon>Euglenozoa</taxon>
        <taxon>Kinetoplastea</taxon>
        <taxon>Metakinetoplastina</taxon>
        <taxon>Trypanosomatida</taxon>
        <taxon>Trypanosomatidae</taxon>
        <taxon>Trypanosoma</taxon>
        <taxon>Herpetosoma</taxon>
    </lineage>
</organism>